<feature type="region of interest" description="Disordered" evidence="1">
    <location>
        <begin position="188"/>
        <end position="211"/>
    </location>
</feature>
<organism evidence="3 4">
    <name type="scientific">Amphiprion ocellaris</name>
    <name type="common">Clown anemonefish</name>
    <dbReference type="NCBI Taxonomy" id="80972"/>
    <lineage>
        <taxon>Eukaryota</taxon>
        <taxon>Metazoa</taxon>
        <taxon>Chordata</taxon>
        <taxon>Craniata</taxon>
        <taxon>Vertebrata</taxon>
        <taxon>Euteleostomi</taxon>
        <taxon>Actinopterygii</taxon>
        <taxon>Neopterygii</taxon>
        <taxon>Teleostei</taxon>
        <taxon>Neoteleostei</taxon>
        <taxon>Acanthomorphata</taxon>
        <taxon>Ovalentaria</taxon>
        <taxon>Pomacentridae</taxon>
        <taxon>Amphiprion</taxon>
    </lineage>
</organism>
<evidence type="ECO:0000313" key="4">
    <source>
        <dbReference type="Proteomes" id="UP001501940"/>
    </source>
</evidence>
<reference evidence="3" key="2">
    <citation type="submission" date="2025-08" db="UniProtKB">
        <authorList>
            <consortium name="Ensembl"/>
        </authorList>
    </citation>
    <scope>IDENTIFICATION</scope>
</reference>
<evidence type="ECO:0000313" key="3">
    <source>
        <dbReference type="Ensembl" id="ENSAOCP00000033198.1"/>
    </source>
</evidence>
<dbReference type="AlphaFoldDB" id="A0AAQ5WWV6"/>
<feature type="domain" description="Myb/SANT-like DNA-binding" evidence="2">
    <location>
        <begin position="23"/>
        <end position="98"/>
    </location>
</feature>
<dbReference type="PANTHER" id="PTHR23098">
    <property type="entry name" value="AGAP001331-PA-RELATED"/>
    <property type="match status" value="1"/>
</dbReference>
<reference evidence="3" key="3">
    <citation type="submission" date="2025-09" db="UniProtKB">
        <authorList>
            <consortium name="Ensembl"/>
        </authorList>
    </citation>
    <scope>IDENTIFICATION</scope>
</reference>
<dbReference type="PANTHER" id="PTHR23098:SF16">
    <property type="entry name" value="REGULATORY PROTEIN ZESTE"/>
    <property type="match status" value="1"/>
</dbReference>
<evidence type="ECO:0000259" key="2">
    <source>
        <dbReference type="Pfam" id="PF13873"/>
    </source>
</evidence>
<protein>
    <recommendedName>
        <fullName evidence="2">Myb/SANT-like DNA-binding domain-containing protein</fullName>
    </recommendedName>
</protein>
<dbReference type="GeneTree" id="ENSGT00450000040324"/>
<dbReference type="Proteomes" id="UP001501940">
    <property type="component" value="Chromosome 12"/>
</dbReference>
<reference evidence="3 4" key="1">
    <citation type="submission" date="2022-01" db="EMBL/GenBank/DDBJ databases">
        <title>A chromosome-scale genome assembly of the false clownfish, Amphiprion ocellaris.</title>
        <authorList>
            <person name="Ryu T."/>
        </authorList>
    </citation>
    <scope>NUCLEOTIDE SEQUENCE [LARGE SCALE GENOMIC DNA]</scope>
</reference>
<dbReference type="Pfam" id="PF13873">
    <property type="entry name" value="Myb_DNA-bind_5"/>
    <property type="match status" value="1"/>
</dbReference>
<accession>A0AAQ5WWV6</accession>
<dbReference type="InterPro" id="IPR028002">
    <property type="entry name" value="Myb_DNA-bind_5"/>
</dbReference>
<keyword evidence="4" id="KW-1185">Reference proteome</keyword>
<evidence type="ECO:0000256" key="1">
    <source>
        <dbReference type="SAM" id="MobiDB-lite"/>
    </source>
</evidence>
<dbReference type="Ensembl" id="ENSAOCT00000043740.1">
    <property type="protein sequence ID" value="ENSAOCP00000033198.1"/>
    <property type="gene ID" value="ENSAOCG00000031449.1"/>
</dbReference>
<proteinExistence type="predicted"/>
<sequence length="211" mass="24349">MNYLHINKLLIHCILRSVMAEKRKGNFSETEIEVLVDEVEARKSILFGGHSSGITNKRKGTEWQHVVTSVNSVSSTERTVAEVKKKWSDLKVEAKKRVTCHHQIVSATGGDRGKPEPTPLDSRIASILGTASGVESCQRRKETPIWQSPQRRPSWKRWLTRRFRPQRVLSAWMKPGCPQYNYIPRPWHTQKWSDPDRQSPTITKGHHRCHK</sequence>
<name>A0AAQ5WWV6_AMPOC</name>
<dbReference type="GO" id="GO:0005634">
    <property type="term" value="C:nucleus"/>
    <property type="evidence" value="ECO:0007669"/>
    <property type="project" value="TreeGrafter"/>
</dbReference>